<protein>
    <submittedName>
        <fullName evidence="2">ATPase</fullName>
    </submittedName>
</protein>
<comment type="caution">
    <text evidence="2">The sequence shown here is derived from an EMBL/GenBank/DDBJ whole genome shotgun (WGS) entry which is preliminary data.</text>
</comment>
<dbReference type="RefSeq" id="WP_408126395.1">
    <property type="nucleotide sequence ID" value="NZ_JBFNFH010000005.1"/>
</dbReference>
<reference evidence="2 3" key="1">
    <citation type="journal article" date="2024" name="Front. Microbiol.">
        <title>Pangenomic and biochemical analyses of Helcococcus ovis reveal widespread tetracycline resistance and a novel bacterial species, Helcococcus bovis.</title>
        <authorList>
            <person name="Cunha F."/>
            <person name="Zhai Y."/>
            <person name="Casaro S."/>
            <person name="Jones K.L."/>
            <person name="Hernandez M."/>
            <person name="Bisinotto R.S."/>
            <person name="Kariyawasam S."/>
            <person name="Brown M.B."/>
            <person name="Phillips A."/>
            <person name="Jeong K.C."/>
            <person name="Galvao K.N."/>
        </authorList>
    </citation>
    <scope>NUCLEOTIDE SEQUENCE [LARGE SCALE GENOMIC DNA]</scope>
    <source>
        <strain evidence="2 3">KG197</strain>
    </source>
</reference>
<accession>A0ABW9F5U6</accession>
<proteinExistence type="predicted"/>
<gene>
    <name evidence="2" type="ORF">ABGF40_03130</name>
</gene>
<dbReference type="Proteomes" id="UP001629536">
    <property type="component" value="Unassembled WGS sequence"/>
</dbReference>
<keyword evidence="3" id="KW-1185">Reference proteome</keyword>
<sequence>MNILSLIEELEQIMDDGGSVPFSKKITINPDEVYEVINDLRESIPQEIKDAQWVNQERERILQEANSQASAIKDKAKEDVDRSFEDANRKLRELVNQDAVTIEARKEAERIVAEAKETANTIAANSLAYVDQILSKTSDELKNTLSTIEENRSQLKY</sequence>
<evidence type="ECO:0000313" key="2">
    <source>
        <dbReference type="EMBL" id="MFM1524659.1"/>
    </source>
</evidence>
<feature type="coiled-coil region" evidence="1">
    <location>
        <begin position="55"/>
        <end position="125"/>
    </location>
</feature>
<dbReference type="EMBL" id="JBFNFH010000005">
    <property type="protein sequence ID" value="MFM1524659.1"/>
    <property type="molecule type" value="Genomic_DNA"/>
</dbReference>
<name>A0ABW9F5U6_9FIRM</name>
<keyword evidence="1" id="KW-0175">Coiled coil</keyword>
<evidence type="ECO:0000256" key="1">
    <source>
        <dbReference type="SAM" id="Coils"/>
    </source>
</evidence>
<evidence type="ECO:0000313" key="3">
    <source>
        <dbReference type="Proteomes" id="UP001629536"/>
    </source>
</evidence>
<organism evidence="2 3">
    <name type="scientific">Helcococcus bovis</name>
    <dbReference type="NCBI Taxonomy" id="3153252"/>
    <lineage>
        <taxon>Bacteria</taxon>
        <taxon>Bacillati</taxon>
        <taxon>Bacillota</taxon>
        <taxon>Tissierellia</taxon>
        <taxon>Tissierellales</taxon>
        <taxon>Peptoniphilaceae</taxon>
        <taxon>Helcococcus</taxon>
    </lineage>
</organism>